<dbReference type="AlphaFoldDB" id="A0A5B0WMX5"/>
<feature type="transmembrane region" description="Helical" evidence="1">
    <location>
        <begin position="6"/>
        <end position="25"/>
    </location>
</feature>
<dbReference type="Proteomes" id="UP000323708">
    <property type="component" value="Unassembled WGS sequence"/>
</dbReference>
<evidence type="ECO:0000313" key="2">
    <source>
        <dbReference type="EMBL" id="KAA1187947.1"/>
    </source>
</evidence>
<gene>
    <name evidence="2" type="ORF">F0M18_19705</name>
</gene>
<feature type="transmembrane region" description="Helical" evidence="1">
    <location>
        <begin position="32"/>
        <end position="50"/>
    </location>
</feature>
<organism evidence="2 3">
    <name type="scientific">Pseudohalioglobus sediminis</name>
    <dbReference type="NCBI Taxonomy" id="2606449"/>
    <lineage>
        <taxon>Bacteria</taxon>
        <taxon>Pseudomonadati</taxon>
        <taxon>Pseudomonadota</taxon>
        <taxon>Gammaproteobacteria</taxon>
        <taxon>Cellvibrionales</taxon>
        <taxon>Halieaceae</taxon>
        <taxon>Pseudohalioglobus</taxon>
    </lineage>
</organism>
<protein>
    <submittedName>
        <fullName evidence="2">Uncharacterized protein</fullName>
    </submittedName>
</protein>
<proteinExistence type="predicted"/>
<name>A0A5B0WMX5_9GAMM</name>
<evidence type="ECO:0000313" key="3">
    <source>
        <dbReference type="Proteomes" id="UP000323708"/>
    </source>
</evidence>
<dbReference type="EMBL" id="VTUX01000012">
    <property type="protein sequence ID" value="KAA1187947.1"/>
    <property type="molecule type" value="Genomic_DNA"/>
</dbReference>
<sequence length="75" mass="8038">MEAASAALVTLGGATLLVSWIMLLITSWKDDYAWGLCTLFLPPLSYLYALARLDKAGDALLVAVAGWVMIFFAVG</sequence>
<dbReference type="RefSeq" id="WP_149613187.1">
    <property type="nucleotide sequence ID" value="NZ_VTUX01000012.1"/>
</dbReference>
<keyword evidence="3" id="KW-1185">Reference proteome</keyword>
<evidence type="ECO:0000256" key="1">
    <source>
        <dbReference type="SAM" id="Phobius"/>
    </source>
</evidence>
<keyword evidence="1" id="KW-1133">Transmembrane helix</keyword>
<reference evidence="2 3" key="1">
    <citation type="submission" date="2019-09" db="EMBL/GenBank/DDBJ databases">
        <authorList>
            <person name="Chen X.-Y."/>
        </authorList>
    </citation>
    <scope>NUCLEOTIDE SEQUENCE [LARGE SCALE GENOMIC DNA]</scope>
    <source>
        <strain evidence="2 3">NY5</strain>
    </source>
</reference>
<keyword evidence="1" id="KW-0812">Transmembrane</keyword>
<keyword evidence="1" id="KW-0472">Membrane</keyword>
<accession>A0A5B0WMX5</accession>
<comment type="caution">
    <text evidence="2">The sequence shown here is derived from an EMBL/GenBank/DDBJ whole genome shotgun (WGS) entry which is preliminary data.</text>
</comment>
<feature type="transmembrane region" description="Helical" evidence="1">
    <location>
        <begin position="56"/>
        <end position="74"/>
    </location>
</feature>